<keyword evidence="2" id="KW-1185">Reference proteome</keyword>
<accession>A0AAD9X6T2</accession>
<dbReference type="AlphaFoldDB" id="A0AAD9X6T2"/>
<organism evidence="1 2">
    <name type="scientific">Dipteronia dyeriana</name>
    <dbReference type="NCBI Taxonomy" id="168575"/>
    <lineage>
        <taxon>Eukaryota</taxon>
        <taxon>Viridiplantae</taxon>
        <taxon>Streptophyta</taxon>
        <taxon>Embryophyta</taxon>
        <taxon>Tracheophyta</taxon>
        <taxon>Spermatophyta</taxon>
        <taxon>Magnoliopsida</taxon>
        <taxon>eudicotyledons</taxon>
        <taxon>Gunneridae</taxon>
        <taxon>Pentapetalae</taxon>
        <taxon>rosids</taxon>
        <taxon>malvids</taxon>
        <taxon>Sapindales</taxon>
        <taxon>Sapindaceae</taxon>
        <taxon>Hippocastanoideae</taxon>
        <taxon>Acereae</taxon>
        <taxon>Dipteronia</taxon>
    </lineage>
</organism>
<dbReference type="Proteomes" id="UP001280121">
    <property type="component" value="Unassembled WGS sequence"/>
</dbReference>
<reference evidence="1" key="1">
    <citation type="journal article" date="2023" name="Plant J.">
        <title>Genome sequences and population genomics provide insights into the demographic history, inbreeding, and mutation load of two 'living fossil' tree species of Dipteronia.</title>
        <authorList>
            <person name="Feng Y."/>
            <person name="Comes H.P."/>
            <person name="Chen J."/>
            <person name="Zhu S."/>
            <person name="Lu R."/>
            <person name="Zhang X."/>
            <person name="Li P."/>
            <person name="Qiu J."/>
            <person name="Olsen K.M."/>
            <person name="Qiu Y."/>
        </authorList>
    </citation>
    <scope>NUCLEOTIDE SEQUENCE</scope>
    <source>
        <strain evidence="1">KIB01</strain>
    </source>
</reference>
<evidence type="ECO:0000313" key="2">
    <source>
        <dbReference type="Proteomes" id="UP001280121"/>
    </source>
</evidence>
<dbReference type="EMBL" id="JANJYI010000004">
    <property type="protein sequence ID" value="KAK2653796.1"/>
    <property type="molecule type" value="Genomic_DNA"/>
</dbReference>
<proteinExistence type="predicted"/>
<name>A0AAD9X6T2_9ROSI</name>
<protein>
    <submittedName>
        <fullName evidence="1">Uncharacterized protein</fullName>
    </submittedName>
</protein>
<evidence type="ECO:0000313" key="1">
    <source>
        <dbReference type="EMBL" id="KAK2653796.1"/>
    </source>
</evidence>
<gene>
    <name evidence="1" type="ORF">Ddye_013652</name>
</gene>
<comment type="caution">
    <text evidence="1">The sequence shown here is derived from an EMBL/GenBank/DDBJ whole genome shotgun (WGS) entry which is preliminary data.</text>
</comment>
<sequence length="103" mass="12102">MDLSSNSQLRNTQDLDVRAFDLEEFLLGPVRYPQNYIEDRDEETSESIRTINDEYLNWKKIDQLLVGWIFSTLNDQFSHTSLKLTELHQLSLKGSVKKKPLKD</sequence>